<dbReference type="RefSeq" id="YP_009190191.1">
    <property type="nucleotide sequence ID" value="NC_028683.1"/>
</dbReference>
<dbReference type="Proteomes" id="UP000204657">
    <property type="component" value="Segment"/>
</dbReference>
<gene>
    <name evidence="1" type="primary">61.4</name>
</gene>
<dbReference type="KEGG" id="vg:26519180"/>
<sequence length="92" mass="10696">MKTIVMYYSPEVVNKGTKAEIDTVAQWEVFLDTGGTNTLPFGYVTMQYYVARPTKRQIRALKKQHRRSVIEAIDRRNFDESWEGIHCDIIGL</sequence>
<dbReference type="OrthoDB" id="21447at10239"/>
<reference evidence="1 2" key="1">
    <citation type="submission" date="2015-02" db="EMBL/GenBank/DDBJ databases">
        <title>Complete genome sequences of Edwardsiella bacteriophages, PEi20 and PEi26.</title>
        <authorList>
            <person name="Yasuike M."/>
            <person name="Nishiki I."/>
            <person name="Iwasaki Y."/>
            <person name="Nakamura Y."/>
            <person name="Fujiwara A."/>
            <person name="Hassan E.S."/>
            <person name="Mahmoud M.M."/>
            <person name="Kawato Y."/>
            <person name="Nagai S."/>
            <person name="Kobayashi T."/>
            <person name="Ototake M."/>
            <person name="Nakai T."/>
        </authorList>
    </citation>
    <scope>NUCLEOTIDE SEQUENCE [LARGE SCALE GENOMIC DNA]</scope>
</reference>
<dbReference type="GeneID" id="26519180"/>
<keyword evidence="2" id="KW-1185">Reference proteome</keyword>
<organism evidence="1 2">
    <name type="scientific">Edwardsiella phage PEi20</name>
    <dbReference type="NCBI Taxonomy" id="1608310"/>
    <lineage>
        <taxon>Viruses</taxon>
        <taxon>Duplodnaviria</taxon>
        <taxon>Heunggongvirae</taxon>
        <taxon>Uroviricota</taxon>
        <taxon>Caudoviricetes</taxon>
        <taxon>Pantevenvirales</taxon>
        <taxon>Straboviridae</taxon>
        <taxon>Tevenvirinae</taxon>
        <taxon>Kanagawavirus</taxon>
        <taxon>Kanagawavirus pei20</taxon>
    </lineage>
</organism>
<dbReference type="EMBL" id="AP014714">
    <property type="protein sequence ID" value="BAQ22683.1"/>
    <property type="molecule type" value="Genomic_DNA"/>
</dbReference>
<evidence type="ECO:0000313" key="2">
    <source>
        <dbReference type="Proteomes" id="UP000204657"/>
    </source>
</evidence>
<dbReference type="InterPro" id="IPR055703">
    <property type="entry name" value="DUF7279"/>
</dbReference>
<accession>A0A0B6VNH1</accession>
<dbReference type="Pfam" id="PF23945">
    <property type="entry name" value="DUF7279"/>
    <property type="match status" value="1"/>
</dbReference>
<name>A0A0B6VNH1_9CAUD</name>
<evidence type="ECO:0000313" key="1">
    <source>
        <dbReference type="EMBL" id="BAQ22683.1"/>
    </source>
</evidence>
<proteinExistence type="predicted"/>
<protein>
    <submittedName>
        <fullName evidence="1">Uncharacterized protein</fullName>
    </submittedName>
</protein>